<dbReference type="EMBL" id="JBJVNI010000026">
    <property type="protein sequence ID" value="MFM9614435.1"/>
    <property type="molecule type" value="Genomic_DNA"/>
</dbReference>
<dbReference type="RefSeq" id="WP_409122313.1">
    <property type="nucleotide sequence ID" value="NZ_JBJVNI010000026.1"/>
</dbReference>
<proteinExistence type="predicted"/>
<protein>
    <submittedName>
        <fullName evidence="1">DUF6304 family protein</fullName>
    </submittedName>
</protein>
<reference evidence="1 2" key="1">
    <citation type="submission" date="2024-12" db="EMBL/GenBank/DDBJ databases">
        <title>Forecasting of Potato common scab and diversities of Pathogenic streptomyces spp. in china.</title>
        <authorList>
            <person name="Handique U."/>
            <person name="Wu J."/>
        </authorList>
    </citation>
    <scope>NUCLEOTIDE SEQUENCE [LARGE SCALE GENOMIC DNA]</scope>
    <source>
        <strain evidence="1 2">ZRIMU1530</strain>
    </source>
</reference>
<evidence type="ECO:0000313" key="2">
    <source>
        <dbReference type="Proteomes" id="UP001631957"/>
    </source>
</evidence>
<accession>A0ABW9I237</accession>
<dbReference type="InterPro" id="IPR046271">
    <property type="entry name" value="DUF6304"/>
</dbReference>
<sequence>MRYWPGHYTDRHGRVTVVFVSDGSDIRTTIRGVLFEGDTMDDLGALSGEPPAEGFTFREGGLCDCLLEWSEPLPLIVEGDGTRAGTLHCTLQLGDLAGSALADQDFRAVLHHDGHDYPADGCGDFEAALHEIQRTLPSGVRIKACVSCAWSDYPPGACALMGDLACFRDAKDAYRRVTGKQGPNGIFACLDQRSGFVQETWLCEQFENRVGDVGYRGAFPAPRWR</sequence>
<dbReference type="Pfam" id="PF19822">
    <property type="entry name" value="DUF6304"/>
    <property type="match status" value="1"/>
</dbReference>
<keyword evidence="2" id="KW-1185">Reference proteome</keyword>
<organism evidence="1 2">
    <name type="scientific">Streptomyces niveiscabiei</name>
    <dbReference type="NCBI Taxonomy" id="164115"/>
    <lineage>
        <taxon>Bacteria</taxon>
        <taxon>Bacillati</taxon>
        <taxon>Actinomycetota</taxon>
        <taxon>Actinomycetes</taxon>
        <taxon>Kitasatosporales</taxon>
        <taxon>Streptomycetaceae</taxon>
        <taxon>Streptomyces</taxon>
    </lineage>
</organism>
<name>A0ABW9I237_9ACTN</name>
<gene>
    <name evidence="1" type="ORF">ACKI18_37875</name>
</gene>
<dbReference type="Proteomes" id="UP001631957">
    <property type="component" value="Unassembled WGS sequence"/>
</dbReference>
<evidence type="ECO:0000313" key="1">
    <source>
        <dbReference type="EMBL" id="MFM9614435.1"/>
    </source>
</evidence>
<comment type="caution">
    <text evidence="1">The sequence shown here is derived from an EMBL/GenBank/DDBJ whole genome shotgun (WGS) entry which is preliminary data.</text>
</comment>